<dbReference type="PANTHER" id="PTHR30572:SF18">
    <property type="entry name" value="ABC-TYPE MACROLIDE FAMILY EXPORT SYSTEM PERMEASE COMPONENT 2"/>
    <property type="match status" value="1"/>
</dbReference>
<feature type="transmembrane region" description="Helical" evidence="6">
    <location>
        <begin position="687"/>
        <end position="711"/>
    </location>
</feature>
<keyword evidence="2" id="KW-1003">Cell membrane</keyword>
<dbReference type="Proteomes" id="UP001565200">
    <property type="component" value="Unassembled WGS sequence"/>
</dbReference>
<evidence type="ECO:0000256" key="4">
    <source>
        <dbReference type="ARBA" id="ARBA00022989"/>
    </source>
</evidence>
<dbReference type="Pfam" id="PF12704">
    <property type="entry name" value="MacB_PCD"/>
    <property type="match status" value="1"/>
</dbReference>
<comment type="caution">
    <text evidence="9">The sequence shown here is derived from an EMBL/GenBank/DDBJ whole genome shotgun (WGS) entry which is preliminary data.</text>
</comment>
<evidence type="ECO:0000259" key="8">
    <source>
        <dbReference type="Pfam" id="PF12704"/>
    </source>
</evidence>
<dbReference type="Pfam" id="PF02687">
    <property type="entry name" value="FtsX"/>
    <property type="match status" value="2"/>
</dbReference>
<feature type="domain" description="ABC3 transporter permease C-terminal" evidence="7">
    <location>
        <begin position="649"/>
        <end position="761"/>
    </location>
</feature>
<dbReference type="EMBL" id="JBCLPP010000008">
    <property type="protein sequence ID" value="MEY8244814.1"/>
    <property type="molecule type" value="Genomic_DNA"/>
</dbReference>
<accession>A0ABV4CTV0</accession>
<evidence type="ECO:0000313" key="10">
    <source>
        <dbReference type="Proteomes" id="UP001565200"/>
    </source>
</evidence>
<comment type="subcellular location">
    <subcellularLocation>
        <location evidence="1">Cell membrane</location>
        <topology evidence="1">Multi-pass membrane protein</topology>
    </subcellularLocation>
</comment>
<evidence type="ECO:0000256" key="3">
    <source>
        <dbReference type="ARBA" id="ARBA00022692"/>
    </source>
</evidence>
<evidence type="ECO:0000259" key="7">
    <source>
        <dbReference type="Pfam" id="PF02687"/>
    </source>
</evidence>
<dbReference type="PANTHER" id="PTHR30572">
    <property type="entry name" value="MEMBRANE COMPONENT OF TRANSPORTER-RELATED"/>
    <property type="match status" value="1"/>
</dbReference>
<feature type="transmembrane region" description="Helical" evidence="6">
    <location>
        <begin position="20"/>
        <end position="41"/>
    </location>
</feature>
<dbReference type="InterPro" id="IPR003838">
    <property type="entry name" value="ABC3_permease_C"/>
</dbReference>
<reference evidence="9 10" key="1">
    <citation type="submission" date="2024-03" db="EMBL/GenBank/DDBJ databases">
        <title>Mouse gut bacterial collection (mGBC) of GemPharmatech.</title>
        <authorList>
            <person name="He Y."/>
            <person name="Dong L."/>
            <person name="Wu D."/>
            <person name="Gao X."/>
            <person name="Lin Z."/>
        </authorList>
    </citation>
    <scope>NUCLEOTIDE SEQUENCE [LARGE SCALE GENOMIC DNA]</scope>
    <source>
        <strain evidence="9 10">54-13</strain>
    </source>
</reference>
<gene>
    <name evidence="9" type="ORF">AAK873_04155</name>
</gene>
<feature type="transmembrane region" description="Helical" evidence="6">
    <location>
        <begin position="731"/>
        <end position="754"/>
    </location>
</feature>
<dbReference type="RefSeq" id="WP_148463889.1">
    <property type="nucleotide sequence ID" value="NZ_JBCLPP010000008.1"/>
</dbReference>
<keyword evidence="10" id="KW-1185">Reference proteome</keyword>
<keyword evidence="4 6" id="KW-1133">Transmembrane helix</keyword>
<evidence type="ECO:0000256" key="1">
    <source>
        <dbReference type="ARBA" id="ARBA00004651"/>
    </source>
</evidence>
<keyword evidence="5 6" id="KW-0472">Membrane</keyword>
<feature type="transmembrane region" description="Helical" evidence="6">
    <location>
        <begin position="362"/>
        <end position="383"/>
    </location>
</feature>
<proteinExistence type="predicted"/>
<feature type="domain" description="MacB-like periplasmic core" evidence="8">
    <location>
        <begin position="22"/>
        <end position="230"/>
    </location>
</feature>
<dbReference type="InterPro" id="IPR025857">
    <property type="entry name" value="MacB_PCD"/>
</dbReference>
<evidence type="ECO:0000256" key="5">
    <source>
        <dbReference type="ARBA" id="ARBA00023136"/>
    </source>
</evidence>
<name>A0ABV4CTV0_9BACT</name>
<evidence type="ECO:0000256" key="2">
    <source>
        <dbReference type="ARBA" id="ARBA00022475"/>
    </source>
</evidence>
<feature type="transmembrane region" description="Helical" evidence="6">
    <location>
        <begin position="311"/>
        <end position="337"/>
    </location>
</feature>
<organism evidence="9 10">
    <name type="scientific">Heminiphilus faecis</name>
    <dbReference type="NCBI Taxonomy" id="2601703"/>
    <lineage>
        <taxon>Bacteria</taxon>
        <taxon>Pseudomonadati</taxon>
        <taxon>Bacteroidota</taxon>
        <taxon>Bacteroidia</taxon>
        <taxon>Bacteroidales</taxon>
        <taxon>Muribaculaceae</taxon>
        <taxon>Heminiphilus</taxon>
    </lineage>
</organism>
<feature type="transmembrane region" description="Helical" evidence="6">
    <location>
        <begin position="269"/>
        <end position="290"/>
    </location>
</feature>
<keyword evidence="3 6" id="KW-0812">Transmembrane</keyword>
<feature type="domain" description="ABC3 transporter permease C-terminal" evidence="7">
    <location>
        <begin position="272"/>
        <end position="384"/>
    </location>
</feature>
<evidence type="ECO:0000256" key="6">
    <source>
        <dbReference type="SAM" id="Phobius"/>
    </source>
</evidence>
<feature type="transmembrane region" description="Helical" evidence="6">
    <location>
        <begin position="646"/>
        <end position="666"/>
    </location>
</feature>
<evidence type="ECO:0000313" key="9">
    <source>
        <dbReference type="EMBL" id="MEY8244814.1"/>
    </source>
</evidence>
<feature type="transmembrane region" description="Helical" evidence="6">
    <location>
        <begin position="404"/>
        <end position="427"/>
    </location>
</feature>
<protein>
    <submittedName>
        <fullName evidence="9">FtsX-like permease family protein</fullName>
    </submittedName>
</protein>
<sequence length="768" mass="85437">MKQLHYVLRTMWHNRGTTLIKVVSLGLAITMCALLFARIAYLQSFDTGFNDYKKLYGISMKYGIADKAVWEHRCLGPLPKLIAEAYPDDIESYTATFSGRYCSRIMVDDREIKIIGWAGEPDFFKTLGIDIIEGNPETLLQPDNIFVSEETAKKIGNGENPVGTTVRTDGGLYRVQGIYRTIADNSTVRPDAVFSLADARRQWNFQANCWKGYFRLKKDIPQERLDAMIEKAIRPAYPPNGQWDLFGVKLGPLHEVYKNDDYIKRMCTIMAILGISLLLIASLNYVLLSISSLSKRAKAIGVQKCSGAGNGCIFGMFIWETALILALALLLAAILTLNFREPIEEMLATPVSSLFKEGRTSIILGILAVVLLIGGVIPARTFASVPVSQVFRRVTERKGSWKRALLFVEFAGVSFTCGLLCVMTFQYRYIVDNIRNYNPAPMALESNWTQNKSGYELVAGFLRSLPYVEDCAGSSWLIADSFEGTRFNNGIMSAFSAVESNMADVMELKILHGRTLKAQGEILINQKLMNSLHLTPEKALNEDKVINPGYGGPYTIVGIIGDIDLYGAYNEAPNSMIACPPEIVYNEWGWNHNIITVKLKPPYKENLNKLNEAVAEAYPDAHAEFMLMTDVVKMQYSDIRIFRNSVLTTSVIILLTTLMGLIGFVADEIQRRRKEIAIRKVNGAETADILALISRNIMLVAIPAVAVGAAAAAWTGDLWMQQFASKIDSLWIYYILTAVAVLAAILLCVTAMTVRTARENPAISLKSE</sequence>
<dbReference type="InterPro" id="IPR050250">
    <property type="entry name" value="Macrolide_Exporter_MacB"/>
</dbReference>